<accession>A0A5N5TKF6</accession>
<reference evidence="1 2" key="1">
    <citation type="journal article" date="2019" name="PLoS Biol.">
        <title>Sex chromosomes control vertical transmission of feminizing Wolbachia symbionts in an isopod.</title>
        <authorList>
            <person name="Becking T."/>
            <person name="Chebbi M.A."/>
            <person name="Giraud I."/>
            <person name="Moumen B."/>
            <person name="Laverre T."/>
            <person name="Caubet Y."/>
            <person name="Peccoud J."/>
            <person name="Gilbert C."/>
            <person name="Cordaux R."/>
        </authorList>
    </citation>
    <scope>NUCLEOTIDE SEQUENCE [LARGE SCALE GENOMIC DNA]</scope>
    <source>
        <strain evidence="1">ANa2</strain>
        <tissue evidence="1">Whole body excluding digestive tract and cuticle</tissue>
    </source>
</reference>
<protein>
    <submittedName>
        <fullName evidence="1">Uncharacterized protein</fullName>
    </submittedName>
</protein>
<proteinExistence type="predicted"/>
<gene>
    <name evidence="1" type="ORF">Anas_09764</name>
</gene>
<evidence type="ECO:0000313" key="2">
    <source>
        <dbReference type="Proteomes" id="UP000326759"/>
    </source>
</evidence>
<name>A0A5N5TKF6_9CRUS</name>
<sequence>MGDCQVLAAFFLTPKATFRGVNIALFCINVIFSGCYGDTCRRLQVKLLHFNATNQVSSIWKINIHLHRLTRNLKNSWRAAKELTNVRFFIKLIETILHYGTYILQIKVIAEILSFNILINNSSLESRVSRAIPKLLYTVSDKTRYKLRLVFISCLMLDKNRFTFRTTAKLEACSKTCGDQGIFLLLSPYD</sequence>
<organism evidence="1 2">
    <name type="scientific">Armadillidium nasatum</name>
    <dbReference type="NCBI Taxonomy" id="96803"/>
    <lineage>
        <taxon>Eukaryota</taxon>
        <taxon>Metazoa</taxon>
        <taxon>Ecdysozoa</taxon>
        <taxon>Arthropoda</taxon>
        <taxon>Crustacea</taxon>
        <taxon>Multicrustacea</taxon>
        <taxon>Malacostraca</taxon>
        <taxon>Eumalacostraca</taxon>
        <taxon>Peracarida</taxon>
        <taxon>Isopoda</taxon>
        <taxon>Oniscidea</taxon>
        <taxon>Crinocheta</taxon>
        <taxon>Armadillidiidae</taxon>
        <taxon>Armadillidium</taxon>
    </lineage>
</organism>
<evidence type="ECO:0000313" key="1">
    <source>
        <dbReference type="EMBL" id="KAB7506629.1"/>
    </source>
</evidence>
<dbReference type="Proteomes" id="UP000326759">
    <property type="component" value="Unassembled WGS sequence"/>
</dbReference>
<dbReference type="EMBL" id="SEYY01000718">
    <property type="protein sequence ID" value="KAB7506629.1"/>
    <property type="molecule type" value="Genomic_DNA"/>
</dbReference>
<comment type="caution">
    <text evidence="1">The sequence shown here is derived from an EMBL/GenBank/DDBJ whole genome shotgun (WGS) entry which is preliminary data.</text>
</comment>
<keyword evidence="2" id="KW-1185">Reference proteome</keyword>
<dbReference type="AlphaFoldDB" id="A0A5N5TKF6"/>